<keyword evidence="1" id="KW-0472">Membrane</keyword>
<keyword evidence="1" id="KW-1133">Transmembrane helix</keyword>
<keyword evidence="1" id="KW-0812">Transmembrane</keyword>
<dbReference type="AlphaFoldDB" id="A0A6C0DDU1"/>
<sequence>MERGLVMLLHSAIIGMILYVFMLFGLGQAQSVAENRSIVIASCVLIYMILFGHGLPMKLNRFL</sequence>
<evidence type="ECO:0000313" key="2">
    <source>
        <dbReference type="EMBL" id="QHT14500.1"/>
    </source>
</evidence>
<protein>
    <submittedName>
        <fullName evidence="2">Uncharacterized protein</fullName>
    </submittedName>
</protein>
<reference evidence="2" key="1">
    <citation type="journal article" date="2020" name="Nature">
        <title>Giant virus diversity and host interactions through global metagenomics.</title>
        <authorList>
            <person name="Schulz F."/>
            <person name="Roux S."/>
            <person name="Paez-Espino D."/>
            <person name="Jungbluth S."/>
            <person name="Walsh D.A."/>
            <person name="Denef V.J."/>
            <person name="McMahon K.D."/>
            <person name="Konstantinidis K.T."/>
            <person name="Eloe-Fadrosh E.A."/>
            <person name="Kyrpides N.C."/>
            <person name="Woyke T."/>
        </authorList>
    </citation>
    <scope>NUCLEOTIDE SEQUENCE</scope>
    <source>
        <strain evidence="2">GVMAG-M-3300023174-141</strain>
    </source>
</reference>
<accession>A0A6C0DDU1</accession>
<evidence type="ECO:0000256" key="1">
    <source>
        <dbReference type="SAM" id="Phobius"/>
    </source>
</evidence>
<organism evidence="2">
    <name type="scientific">viral metagenome</name>
    <dbReference type="NCBI Taxonomy" id="1070528"/>
    <lineage>
        <taxon>unclassified sequences</taxon>
        <taxon>metagenomes</taxon>
        <taxon>organismal metagenomes</taxon>
    </lineage>
</organism>
<dbReference type="EMBL" id="MN739586">
    <property type="protein sequence ID" value="QHT14500.1"/>
    <property type="molecule type" value="Genomic_DNA"/>
</dbReference>
<feature type="transmembrane region" description="Helical" evidence="1">
    <location>
        <begin position="6"/>
        <end position="26"/>
    </location>
</feature>
<name>A0A6C0DDU1_9ZZZZ</name>
<feature type="transmembrane region" description="Helical" evidence="1">
    <location>
        <begin position="38"/>
        <end position="55"/>
    </location>
</feature>
<proteinExistence type="predicted"/>